<feature type="non-terminal residue" evidence="5">
    <location>
        <position position="1"/>
    </location>
</feature>
<keyword evidence="6" id="KW-1185">Reference proteome</keyword>
<evidence type="ECO:0000256" key="3">
    <source>
        <dbReference type="ARBA" id="ARBA00023242"/>
    </source>
</evidence>
<dbReference type="InterPro" id="IPR002737">
    <property type="entry name" value="MEMO1_fam"/>
</dbReference>
<dbReference type="PANTHER" id="PTHR11060">
    <property type="entry name" value="PROTEIN MEMO1"/>
    <property type="match status" value="1"/>
</dbReference>
<dbReference type="Proteomes" id="UP001150925">
    <property type="component" value="Unassembled WGS sequence"/>
</dbReference>
<dbReference type="NCBIfam" id="TIGR04336">
    <property type="entry name" value="AmmeMemoSam_B"/>
    <property type="match status" value="1"/>
</dbReference>
<gene>
    <name evidence="5" type="ORF">IWQ62_003748</name>
</gene>
<evidence type="ECO:0000256" key="1">
    <source>
        <dbReference type="ARBA" id="ARBA00004123"/>
    </source>
</evidence>
<dbReference type="Gene3D" id="3.30.160.360">
    <property type="match status" value="1"/>
</dbReference>
<keyword evidence="3" id="KW-0539">Nucleus</keyword>
<feature type="region of interest" description="Disordered" evidence="4">
    <location>
        <begin position="48"/>
        <end position="99"/>
    </location>
</feature>
<dbReference type="InterPro" id="IPR003888">
    <property type="entry name" value="FYrich_N"/>
</dbReference>
<evidence type="ECO:0000313" key="5">
    <source>
        <dbReference type="EMBL" id="KAJ1961785.1"/>
    </source>
</evidence>
<evidence type="ECO:0000256" key="4">
    <source>
        <dbReference type="SAM" id="MobiDB-lite"/>
    </source>
</evidence>
<reference evidence="5" key="1">
    <citation type="submission" date="2022-07" db="EMBL/GenBank/DDBJ databases">
        <title>Phylogenomic reconstructions and comparative analyses of Kickxellomycotina fungi.</title>
        <authorList>
            <person name="Reynolds N.K."/>
            <person name="Stajich J.E."/>
            <person name="Barry K."/>
            <person name="Grigoriev I.V."/>
            <person name="Crous P."/>
            <person name="Smith M.E."/>
        </authorList>
    </citation>
    <scope>NUCLEOTIDE SEQUENCE</scope>
    <source>
        <strain evidence="5">RSA 1196</strain>
    </source>
</reference>
<accession>A0A9W8ATM0</accession>
<dbReference type="AlphaFoldDB" id="A0A9W8ATM0"/>
<dbReference type="PROSITE" id="PS51542">
    <property type="entry name" value="FYRN"/>
    <property type="match status" value="1"/>
</dbReference>
<sequence length="766" mass="84526">DLSSDDDDETITSEVEDFPISVSKSHRELYRGAVRRAKLMQRMDDTTLLNGNHNVANGKSNPTSSSPTAKEKMGKQNVAVSPTAPVPRRAKTTRRRQQPFSERVRNAYDVPKDEEGNFTLPVSVGSVEVLSLGKVVYDRDAFHTERYIWPVGYKVKRVHPSMVVNKGLTTYTCTILDGDDTPLFHVVADDKPDAPITATSATGAWTAISKEVNAIRHRSCSNSISGPEYFGMTIPTVARMIQELPNAELCTRYKPNRFTILQPRSMTELYPSAKQLSLIPNTIKDPTPYLKAAFASQSTDPPAKKLRTDSEVAETGTTMTTDDAEARMTDDPTPDQNQPAHQDTPHTEPMSSEPPINGITDVPNDTQAAIIPSDTAVSPITTSSVMLNGSTANGMAMTTPIGSTTALEADGEISRPEPSSHLTESPMDVSPSLPSQEPKVANGQTHDITRTSWYSDDAQQLDGQLTNWLDNVYLPDPPTDIADDQIRAIISPHAGYAYSGQAAAYAFEFLKSKNIKRVFILGPSHHVYLRDCALTACSEYATPLGNLLIDTNVVADLLATGEFSTMSRTTDEEEHSIEMQLPYLYKMLQKLGKENSVKVVPILVGNLNEAAEKRYAQHLAPYLASANDFFIISSDFCHWGSRFQYTFYSPDDKPSSAPGSVRDYKDLPLPIYKAIENLDREGMAYLERLSAEDFYRYLKSTHNTICGRHPIGLLLQAVLYLRDHCSAAGALEEFQLQFVYYAQSSQARSVRDSSVSYASAYLAIKP</sequence>
<dbReference type="GO" id="GO:0005634">
    <property type="term" value="C:nucleus"/>
    <property type="evidence" value="ECO:0007669"/>
    <property type="project" value="UniProtKB-SubCell"/>
</dbReference>
<dbReference type="CDD" id="cd07361">
    <property type="entry name" value="MEMO_like"/>
    <property type="match status" value="1"/>
</dbReference>
<dbReference type="Pfam" id="PF05964">
    <property type="entry name" value="FYRN"/>
    <property type="match status" value="1"/>
</dbReference>
<comment type="caution">
    <text evidence="5">The sequence shown here is derived from an EMBL/GenBank/DDBJ whole genome shotgun (WGS) entry which is preliminary data.</text>
</comment>
<name>A0A9W8ATM0_9FUNG</name>
<feature type="region of interest" description="Disordered" evidence="4">
    <location>
        <begin position="409"/>
        <end position="441"/>
    </location>
</feature>
<dbReference type="SMART" id="SM00541">
    <property type="entry name" value="FYRN"/>
    <property type="match status" value="1"/>
</dbReference>
<dbReference type="HAMAP" id="MF_00055">
    <property type="entry name" value="MEMO1"/>
    <property type="match status" value="1"/>
</dbReference>
<comment type="similarity">
    <text evidence="2">Belongs to the MEMO1 family.</text>
</comment>
<proteinExistence type="inferred from homology"/>
<dbReference type="PROSITE" id="PS51543">
    <property type="entry name" value="FYRC"/>
    <property type="match status" value="1"/>
</dbReference>
<evidence type="ECO:0000256" key="2">
    <source>
        <dbReference type="ARBA" id="ARBA00006315"/>
    </source>
</evidence>
<dbReference type="PANTHER" id="PTHR11060:SF0">
    <property type="entry name" value="PROTEIN MEMO1"/>
    <property type="match status" value="1"/>
</dbReference>
<feature type="compositionally biased region" description="Polar residues" evidence="4">
    <location>
        <begin position="48"/>
        <end position="68"/>
    </location>
</feature>
<protein>
    <submittedName>
        <fullName evidence="5">Uncharacterized protein</fullName>
    </submittedName>
</protein>
<dbReference type="SMART" id="SM00542">
    <property type="entry name" value="FYRC"/>
    <property type="match status" value="1"/>
</dbReference>
<feature type="region of interest" description="Disordered" evidence="4">
    <location>
        <begin position="295"/>
        <end position="364"/>
    </location>
</feature>
<dbReference type="OrthoDB" id="417112at2759"/>
<comment type="subcellular location">
    <subcellularLocation>
        <location evidence="1">Nucleus</location>
    </subcellularLocation>
</comment>
<dbReference type="InterPro" id="IPR003889">
    <property type="entry name" value="FYrich_C"/>
</dbReference>
<dbReference type="Gene3D" id="3.40.830.10">
    <property type="entry name" value="LigB-like"/>
    <property type="match status" value="1"/>
</dbReference>
<dbReference type="Pfam" id="PF01875">
    <property type="entry name" value="Memo"/>
    <property type="match status" value="1"/>
</dbReference>
<feature type="compositionally biased region" description="Basic residues" evidence="4">
    <location>
        <begin position="88"/>
        <end position="97"/>
    </location>
</feature>
<dbReference type="EMBL" id="JANBPY010001069">
    <property type="protein sequence ID" value="KAJ1961785.1"/>
    <property type="molecule type" value="Genomic_DNA"/>
</dbReference>
<dbReference type="Pfam" id="PF05965">
    <property type="entry name" value="FYRC"/>
    <property type="match status" value="1"/>
</dbReference>
<evidence type="ECO:0000313" key="6">
    <source>
        <dbReference type="Proteomes" id="UP001150925"/>
    </source>
</evidence>
<organism evidence="5 6">
    <name type="scientific">Dispira parvispora</name>
    <dbReference type="NCBI Taxonomy" id="1520584"/>
    <lineage>
        <taxon>Eukaryota</taxon>
        <taxon>Fungi</taxon>
        <taxon>Fungi incertae sedis</taxon>
        <taxon>Zoopagomycota</taxon>
        <taxon>Kickxellomycotina</taxon>
        <taxon>Dimargaritomycetes</taxon>
        <taxon>Dimargaritales</taxon>
        <taxon>Dimargaritaceae</taxon>
        <taxon>Dispira</taxon>
    </lineage>
</organism>